<proteinExistence type="predicted"/>
<dbReference type="EMBL" id="BGZK01000096">
    <property type="protein sequence ID" value="GBP18400.1"/>
    <property type="molecule type" value="Genomic_DNA"/>
</dbReference>
<keyword evidence="3" id="KW-1185">Reference proteome</keyword>
<feature type="domain" description="PiggyBac transposable element-derived protein" evidence="1">
    <location>
        <begin position="41"/>
        <end position="89"/>
    </location>
</feature>
<reference evidence="2 3" key="1">
    <citation type="journal article" date="2019" name="Commun. Biol.">
        <title>The bagworm genome reveals a unique fibroin gene that provides high tensile strength.</title>
        <authorList>
            <person name="Kono N."/>
            <person name="Nakamura H."/>
            <person name="Ohtoshi R."/>
            <person name="Tomita M."/>
            <person name="Numata K."/>
            <person name="Arakawa K."/>
        </authorList>
    </citation>
    <scope>NUCLEOTIDE SEQUENCE [LARGE SCALE GENOMIC DNA]</scope>
</reference>
<organism evidence="2 3">
    <name type="scientific">Eumeta variegata</name>
    <name type="common">Bagworm moth</name>
    <name type="synonym">Eumeta japonica</name>
    <dbReference type="NCBI Taxonomy" id="151549"/>
    <lineage>
        <taxon>Eukaryota</taxon>
        <taxon>Metazoa</taxon>
        <taxon>Ecdysozoa</taxon>
        <taxon>Arthropoda</taxon>
        <taxon>Hexapoda</taxon>
        <taxon>Insecta</taxon>
        <taxon>Pterygota</taxon>
        <taxon>Neoptera</taxon>
        <taxon>Endopterygota</taxon>
        <taxon>Lepidoptera</taxon>
        <taxon>Glossata</taxon>
        <taxon>Ditrysia</taxon>
        <taxon>Tineoidea</taxon>
        <taxon>Psychidae</taxon>
        <taxon>Oiketicinae</taxon>
        <taxon>Eumeta</taxon>
    </lineage>
</organism>
<comment type="caution">
    <text evidence="2">The sequence shown here is derived from an EMBL/GenBank/DDBJ whole genome shotgun (WGS) entry which is preliminary data.</text>
</comment>
<gene>
    <name evidence="2" type="primary">PGBD4</name>
    <name evidence="2" type="ORF">EVAR_14793_1</name>
</gene>
<evidence type="ECO:0000313" key="2">
    <source>
        <dbReference type="EMBL" id="GBP18400.1"/>
    </source>
</evidence>
<dbReference type="Pfam" id="PF13843">
    <property type="entry name" value="DDE_Tnp_1_7"/>
    <property type="match status" value="1"/>
</dbReference>
<sequence>MTLGVMKESVNDNDNENVVDYFYDDCDERAGAGRGRFGRLTRKNIPEDIKKMKKKCKRGKIIARHSGDVMVLAWKDAKIVSMISNFHDNGSYMG</sequence>
<evidence type="ECO:0000259" key="1">
    <source>
        <dbReference type="Pfam" id="PF13843"/>
    </source>
</evidence>
<name>A0A4C1TWN5_EUMVA</name>
<dbReference type="InterPro" id="IPR029526">
    <property type="entry name" value="PGBD"/>
</dbReference>
<accession>A0A4C1TWN5</accession>
<evidence type="ECO:0000313" key="3">
    <source>
        <dbReference type="Proteomes" id="UP000299102"/>
    </source>
</evidence>
<dbReference type="OrthoDB" id="75807at2759"/>
<protein>
    <submittedName>
        <fullName evidence="2">PiggyBac transposable element-derived protein 4</fullName>
    </submittedName>
</protein>
<dbReference type="AlphaFoldDB" id="A0A4C1TWN5"/>
<dbReference type="Proteomes" id="UP000299102">
    <property type="component" value="Unassembled WGS sequence"/>
</dbReference>